<dbReference type="PANTHER" id="PTHR38138">
    <property type="entry name" value="VNG6441H"/>
    <property type="match status" value="1"/>
</dbReference>
<feature type="compositionally biased region" description="Polar residues" evidence="1">
    <location>
        <begin position="113"/>
        <end position="122"/>
    </location>
</feature>
<dbReference type="AlphaFoldDB" id="L9XII6"/>
<keyword evidence="4" id="KW-0969">Cilium</keyword>
<evidence type="ECO:0000313" key="5">
    <source>
        <dbReference type="Proteomes" id="UP000011688"/>
    </source>
</evidence>
<dbReference type="STRING" id="1227497.C491_01592"/>
<keyword evidence="2" id="KW-0812">Transmembrane</keyword>
<feature type="region of interest" description="Disordered" evidence="1">
    <location>
        <begin position="100"/>
        <end position="122"/>
    </location>
</feature>
<comment type="caution">
    <text evidence="4">The sequence shown here is derived from an EMBL/GenBank/DDBJ whole genome shotgun (WGS) entry which is preliminary data.</text>
</comment>
<organism evidence="4 5">
    <name type="scientific">Natronococcus amylolyticus DSM 10524</name>
    <dbReference type="NCBI Taxonomy" id="1227497"/>
    <lineage>
        <taxon>Archaea</taxon>
        <taxon>Methanobacteriati</taxon>
        <taxon>Methanobacteriota</taxon>
        <taxon>Stenosarchaea group</taxon>
        <taxon>Halobacteria</taxon>
        <taxon>Halobacteriales</taxon>
        <taxon>Natrialbaceae</taxon>
        <taxon>Natronococcus</taxon>
    </lineage>
</organism>
<dbReference type="InterPro" id="IPR013373">
    <property type="entry name" value="Flagellin/pilin_N_arc"/>
</dbReference>
<keyword evidence="4" id="KW-0966">Cell projection</keyword>
<dbReference type="Proteomes" id="UP000011688">
    <property type="component" value="Unassembled WGS sequence"/>
</dbReference>
<proteinExistence type="predicted"/>
<name>L9XII6_9EURY</name>
<feature type="transmembrane region" description="Helical" evidence="2">
    <location>
        <begin position="20"/>
        <end position="41"/>
    </location>
</feature>
<evidence type="ECO:0000256" key="2">
    <source>
        <dbReference type="SAM" id="Phobius"/>
    </source>
</evidence>
<dbReference type="PANTHER" id="PTHR38138:SF1">
    <property type="entry name" value="ARCHAEAL TYPE IV PILIN N-TERMINAL DOMAIN-CONTAINING PROTEIN"/>
    <property type="match status" value="1"/>
</dbReference>
<accession>L9XII6</accession>
<feature type="domain" description="Archaeal Type IV pilin N-terminal" evidence="3">
    <location>
        <begin position="15"/>
        <end position="89"/>
    </location>
</feature>
<dbReference type="RefSeq" id="WP_005553247.1">
    <property type="nucleotide sequence ID" value="NZ_AOIB01000005.1"/>
</dbReference>
<reference evidence="4 5" key="1">
    <citation type="journal article" date="2014" name="PLoS Genet.">
        <title>Phylogenetically driven sequencing of extremely halophilic archaea reveals strategies for static and dynamic osmo-response.</title>
        <authorList>
            <person name="Becker E.A."/>
            <person name="Seitzer P.M."/>
            <person name="Tritt A."/>
            <person name="Larsen D."/>
            <person name="Krusor M."/>
            <person name="Yao A.I."/>
            <person name="Wu D."/>
            <person name="Madern D."/>
            <person name="Eisen J.A."/>
            <person name="Darling A.E."/>
            <person name="Facciotti M.T."/>
        </authorList>
    </citation>
    <scope>NUCLEOTIDE SEQUENCE [LARGE SCALE GENOMIC DNA]</scope>
    <source>
        <strain evidence="4 5">DSM 10524</strain>
    </source>
</reference>
<evidence type="ECO:0000256" key="1">
    <source>
        <dbReference type="SAM" id="MobiDB-lite"/>
    </source>
</evidence>
<keyword evidence="2" id="KW-0472">Membrane</keyword>
<dbReference type="NCBIfam" id="TIGR02537">
    <property type="entry name" value="arch_flag_Nterm"/>
    <property type="match status" value="1"/>
</dbReference>
<dbReference type="InterPro" id="IPR012859">
    <property type="entry name" value="Pilin_N_archaeal"/>
</dbReference>
<keyword evidence="4" id="KW-0282">Flagellum</keyword>
<evidence type="ECO:0000259" key="3">
    <source>
        <dbReference type="Pfam" id="PF07790"/>
    </source>
</evidence>
<dbReference type="Pfam" id="PF07790">
    <property type="entry name" value="Pilin_N"/>
    <property type="match status" value="1"/>
</dbReference>
<keyword evidence="2" id="KW-1133">Transmembrane helix</keyword>
<protein>
    <submittedName>
        <fullName evidence="4">Flagellin domain-containing protein</fullName>
    </submittedName>
</protein>
<dbReference type="EMBL" id="AOIB01000005">
    <property type="protein sequence ID" value="ELY61510.1"/>
    <property type="molecule type" value="Genomic_DNA"/>
</dbReference>
<sequence length="165" mass="16317">MILGPTLRAHRSDDRGVSPVIGVVLLIGVTVALAAVVAVGAGGLSPTSPKNPVAFDLAADGSKGTITVEHVAGDPIDVEELALTVAVNGEQLSEQPPVPFTGATGFDQAPSGPFNSASGSTWSAGERSTLSVAGTNTPTISSGDTVSVTIAVDGQQVAALETTAD</sequence>
<gene>
    <name evidence="4" type="ORF">C491_01592</name>
</gene>
<dbReference type="eggNOG" id="arCOG02425">
    <property type="taxonomic scope" value="Archaea"/>
</dbReference>
<evidence type="ECO:0000313" key="4">
    <source>
        <dbReference type="EMBL" id="ELY61510.1"/>
    </source>
</evidence>
<keyword evidence="5" id="KW-1185">Reference proteome</keyword>